<evidence type="ECO:0000256" key="2">
    <source>
        <dbReference type="ARBA" id="ARBA00000967"/>
    </source>
</evidence>
<dbReference type="PRINTS" id="PR00481">
    <property type="entry name" value="LAMNOPPTDASE"/>
</dbReference>
<dbReference type="InterPro" id="IPR000819">
    <property type="entry name" value="Peptidase_M17_C"/>
</dbReference>
<protein>
    <recommendedName>
        <fullName evidence="7">Probable cytosol aminopeptidase</fullName>
        <ecNumber evidence="7">3.4.11.1</ecNumber>
    </recommendedName>
    <alternativeName>
        <fullName evidence="7">Leucine aminopeptidase</fullName>
        <shortName evidence="7">LAP</shortName>
        <ecNumber evidence="7">3.4.11.10</ecNumber>
    </alternativeName>
    <alternativeName>
        <fullName evidence="7">Leucyl aminopeptidase</fullName>
    </alternativeName>
</protein>
<keyword evidence="7" id="KW-0464">Manganese</keyword>
<dbReference type="InterPro" id="IPR043472">
    <property type="entry name" value="Macro_dom-like"/>
</dbReference>
<evidence type="ECO:0000256" key="4">
    <source>
        <dbReference type="ARBA" id="ARBA00022438"/>
    </source>
</evidence>
<evidence type="ECO:0000256" key="3">
    <source>
        <dbReference type="ARBA" id="ARBA00009528"/>
    </source>
</evidence>
<evidence type="ECO:0000256" key="5">
    <source>
        <dbReference type="ARBA" id="ARBA00022670"/>
    </source>
</evidence>
<evidence type="ECO:0000256" key="6">
    <source>
        <dbReference type="ARBA" id="ARBA00022801"/>
    </source>
</evidence>
<dbReference type="AlphaFoldDB" id="A0A0G1W783"/>
<keyword evidence="6 7" id="KW-0378">Hydrolase</keyword>
<dbReference type="Pfam" id="PF02789">
    <property type="entry name" value="Peptidase_M17_N"/>
    <property type="match status" value="1"/>
</dbReference>
<keyword evidence="4 7" id="KW-0031">Aminopeptidase</keyword>
<dbReference type="GO" id="GO:0006508">
    <property type="term" value="P:proteolysis"/>
    <property type="evidence" value="ECO:0007669"/>
    <property type="project" value="UniProtKB-KW"/>
</dbReference>
<dbReference type="EMBL" id="LCOY01000060">
    <property type="protein sequence ID" value="KKU86223.1"/>
    <property type="molecule type" value="Genomic_DNA"/>
</dbReference>
<dbReference type="GO" id="GO:0070006">
    <property type="term" value="F:metalloaminopeptidase activity"/>
    <property type="evidence" value="ECO:0007669"/>
    <property type="project" value="InterPro"/>
</dbReference>
<dbReference type="NCBIfam" id="NF002083">
    <property type="entry name" value="PRK00913.3-5"/>
    <property type="match status" value="1"/>
</dbReference>
<evidence type="ECO:0000313" key="9">
    <source>
        <dbReference type="EMBL" id="KKU86223.1"/>
    </source>
</evidence>
<dbReference type="EC" id="3.4.11.10" evidence="7"/>
<feature type="binding site" evidence="7">
    <location>
        <position position="356"/>
    </location>
    <ligand>
        <name>Mn(2+)</name>
        <dbReference type="ChEBI" id="CHEBI:29035"/>
        <label>1</label>
    </ligand>
</feature>
<evidence type="ECO:0000259" key="8">
    <source>
        <dbReference type="PROSITE" id="PS00631"/>
    </source>
</evidence>
<dbReference type="InterPro" id="IPR023042">
    <property type="entry name" value="Peptidase_M17_leu_NH2_pept"/>
</dbReference>
<keyword evidence="7" id="KW-0963">Cytoplasm</keyword>
<dbReference type="CDD" id="cd00433">
    <property type="entry name" value="Peptidase_M17"/>
    <property type="match status" value="1"/>
</dbReference>
<feature type="binding site" evidence="7">
    <location>
        <position position="277"/>
    </location>
    <ligand>
        <name>Mn(2+)</name>
        <dbReference type="ChEBI" id="CHEBI:29035"/>
        <label>2</label>
    </ligand>
</feature>
<feature type="binding site" evidence="7">
    <location>
        <position position="277"/>
    </location>
    <ligand>
        <name>Mn(2+)</name>
        <dbReference type="ChEBI" id="CHEBI:29035"/>
        <label>1</label>
    </ligand>
</feature>
<dbReference type="Pfam" id="PF00883">
    <property type="entry name" value="Peptidase_M17"/>
    <property type="match status" value="1"/>
</dbReference>
<comment type="similarity">
    <text evidence="3 7">Belongs to the peptidase M17 family.</text>
</comment>
<reference evidence="9 10" key="1">
    <citation type="journal article" date="2015" name="Nature">
        <title>rRNA introns, odd ribosomes, and small enigmatic genomes across a large radiation of phyla.</title>
        <authorList>
            <person name="Brown C.T."/>
            <person name="Hug L.A."/>
            <person name="Thomas B.C."/>
            <person name="Sharon I."/>
            <person name="Castelle C.J."/>
            <person name="Singh A."/>
            <person name="Wilkins M.J."/>
            <person name="Williams K.H."/>
            <person name="Banfield J.F."/>
        </authorList>
    </citation>
    <scope>NUCLEOTIDE SEQUENCE [LARGE SCALE GENOMIC DNA]</scope>
</reference>
<dbReference type="NCBIfam" id="NF002073">
    <property type="entry name" value="PRK00913.1-2"/>
    <property type="match status" value="1"/>
</dbReference>
<evidence type="ECO:0000256" key="1">
    <source>
        <dbReference type="ARBA" id="ARBA00000135"/>
    </source>
</evidence>
<dbReference type="InterPro" id="IPR008283">
    <property type="entry name" value="Peptidase_M17_N"/>
</dbReference>
<dbReference type="SUPFAM" id="SSF52949">
    <property type="entry name" value="Macro domain-like"/>
    <property type="match status" value="1"/>
</dbReference>
<comment type="catalytic activity">
    <reaction evidence="2 7">
        <text>Release of an N-terminal amino acid, preferentially leucine, but not glutamic or aspartic acids.</text>
        <dbReference type="EC" id="3.4.11.10"/>
    </reaction>
</comment>
<organism evidence="9 10">
    <name type="scientific">Candidatus Gottesmanbacteria bacterium GW2011_GWA2_47_9</name>
    <dbReference type="NCBI Taxonomy" id="1618445"/>
    <lineage>
        <taxon>Bacteria</taxon>
        <taxon>Candidatus Gottesmaniibacteriota</taxon>
    </lineage>
</organism>
<dbReference type="NCBIfam" id="NF002074">
    <property type="entry name" value="PRK00913.1-4"/>
    <property type="match status" value="1"/>
</dbReference>
<name>A0A0G1W783_9BACT</name>
<dbReference type="NCBIfam" id="NF002077">
    <property type="entry name" value="PRK00913.2-4"/>
    <property type="match status" value="1"/>
</dbReference>
<dbReference type="SUPFAM" id="SSF53187">
    <property type="entry name" value="Zn-dependent exopeptidases"/>
    <property type="match status" value="1"/>
</dbReference>
<accession>A0A0G1W783</accession>
<dbReference type="PANTHER" id="PTHR11963:SF23">
    <property type="entry name" value="CYTOSOL AMINOPEPTIDASE"/>
    <property type="match status" value="1"/>
</dbReference>
<dbReference type="HAMAP" id="MF_00181">
    <property type="entry name" value="Cytosol_peptidase_M17"/>
    <property type="match status" value="1"/>
</dbReference>
<comment type="subcellular location">
    <subcellularLocation>
        <location evidence="7">Cytoplasm</location>
    </subcellularLocation>
</comment>
<dbReference type="PATRIC" id="fig|1618445.3.peg.1179"/>
<feature type="active site" evidence="7">
    <location>
        <position position="284"/>
    </location>
</feature>
<comment type="function">
    <text evidence="7">Presumably involved in the processing and regular turnover of intracellular proteins. Catalyzes the removal of unsubstituted N-terminal amino acids from various peptides.</text>
</comment>
<dbReference type="Proteomes" id="UP000034739">
    <property type="component" value="Unassembled WGS sequence"/>
</dbReference>
<proteinExistence type="inferred from homology"/>
<feature type="domain" description="Cytosol aminopeptidase" evidence="8">
    <location>
        <begin position="352"/>
        <end position="359"/>
    </location>
</feature>
<gene>
    <name evidence="7" type="primary">pepA</name>
    <name evidence="9" type="ORF">UY16_C0060G0003</name>
</gene>
<dbReference type="PANTHER" id="PTHR11963">
    <property type="entry name" value="LEUCINE AMINOPEPTIDASE-RELATED"/>
    <property type="match status" value="1"/>
</dbReference>
<dbReference type="PROSITE" id="PS00631">
    <property type="entry name" value="CYTOSOL_AP"/>
    <property type="match status" value="1"/>
</dbReference>
<comment type="catalytic activity">
    <reaction evidence="1 7">
        <text>Release of an N-terminal amino acid, Xaa-|-Yaa-, in which Xaa is preferably Leu, but may be other amino acids including Pro although not Arg or Lys, and Yaa may be Pro. Amino acid amides and methyl esters are also readily hydrolyzed, but rates on arylamides are exceedingly low.</text>
        <dbReference type="EC" id="3.4.11.1"/>
    </reaction>
</comment>
<evidence type="ECO:0000313" key="10">
    <source>
        <dbReference type="Proteomes" id="UP000034739"/>
    </source>
</evidence>
<dbReference type="EC" id="3.4.11.1" evidence="7"/>
<feature type="binding site" evidence="7">
    <location>
        <position position="354"/>
    </location>
    <ligand>
        <name>Mn(2+)</name>
        <dbReference type="ChEBI" id="CHEBI:29035"/>
        <label>1</label>
    </ligand>
</feature>
<keyword evidence="7" id="KW-0479">Metal-binding</keyword>
<sequence>MKFFAKPTDIVKVEADMVVTFAKAVAGGGGGFVLSDEAKKVDGALAGMLAEVATAEGFEAKQGNSMLIHTQDRIAAKRVLLLGLGNLKDLTMHDWQMITATVARKAKAASLKRVAVALSQEILDTLNIQSVAQGLVEGMTLGTYVFNRHKSKAREKKDNTIEEVYVLIAAGKLDAVAQGLTTGETVAQAVCFARDLVNEPPSLTTPTYLSRQALGIAKASALVSCEVLDKSDMEKLGMGGILGIARGSDEEPKFIKLSYAGGGRKTVALVGKGITFDSGGLSLKSSEGMETMKIDMAGAAAILGIFQALTVLKPKVNVVGLICATENMPSGGAIKPGDVVTAMNGKTIEILNTDAEGRVVLADGLSYAVEKVKPDVMVDLATLTGACMVALGEEISGLFANDAKLAQSLKEAAEQSGEKIWELPLAKEYKELLKSSVADIKNISGKRYGGAINGALFLQEFVPDNIPWAHLDIAGPAWAEKDTPLEPRGATGVGVRMMLCWLNAQ</sequence>
<dbReference type="GO" id="GO:0030145">
    <property type="term" value="F:manganese ion binding"/>
    <property type="evidence" value="ECO:0007669"/>
    <property type="project" value="UniProtKB-UniRule"/>
</dbReference>
<feature type="binding site" evidence="7">
    <location>
        <position position="356"/>
    </location>
    <ligand>
        <name>Mn(2+)</name>
        <dbReference type="ChEBI" id="CHEBI:29035"/>
        <label>2</label>
    </ligand>
</feature>
<evidence type="ECO:0000256" key="7">
    <source>
        <dbReference type="HAMAP-Rule" id="MF_00181"/>
    </source>
</evidence>
<dbReference type="GO" id="GO:0005737">
    <property type="term" value="C:cytoplasm"/>
    <property type="evidence" value="ECO:0007669"/>
    <property type="project" value="UniProtKB-SubCell"/>
</dbReference>
<dbReference type="Gene3D" id="3.40.630.10">
    <property type="entry name" value="Zn peptidases"/>
    <property type="match status" value="1"/>
</dbReference>
<dbReference type="InterPro" id="IPR011356">
    <property type="entry name" value="Leucine_aapep/pepB"/>
</dbReference>
<dbReference type="Gene3D" id="3.40.220.10">
    <property type="entry name" value="Leucine Aminopeptidase, subunit E, domain 1"/>
    <property type="match status" value="1"/>
</dbReference>
<comment type="caution">
    <text evidence="9">The sequence shown here is derived from an EMBL/GenBank/DDBJ whole genome shotgun (WGS) entry which is preliminary data.</text>
</comment>
<feature type="active site" evidence="7">
    <location>
        <position position="358"/>
    </location>
</feature>
<keyword evidence="5 7" id="KW-0645">Protease</keyword>
<feature type="binding site" evidence="7">
    <location>
        <position position="272"/>
    </location>
    <ligand>
        <name>Mn(2+)</name>
        <dbReference type="ChEBI" id="CHEBI:29035"/>
        <label>2</label>
    </ligand>
</feature>
<comment type="cofactor">
    <cofactor evidence="7">
        <name>Mn(2+)</name>
        <dbReference type="ChEBI" id="CHEBI:29035"/>
    </cofactor>
    <text evidence="7">Binds 2 manganese ions per subunit.</text>
</comment>
<feature type="binding site" evidence="7">
    <location>
        <position position="295"/>
    </location>
    <ligand>
        <name>Mn(2+)</name>
        <dbReference type="ChEBI" id="CHEBI:29035"/>
        <label>2</label>
    </ligand>
</feature>